<dbReference type="HOGENOM" id="CLU_018095_1_0_5"/>
<dbReference type="NCBIfam" id="TIGR01681">
    <property type="entry name" value="HAD-SF-IIIC"/>
    <property type="match status" value="1"/>
</dbReference>
<dbReference type="EMBL" id="CP006644">
    <property type="protein sequence ID" value="AHE57206.1"/>
    <property type="molecule type" value="Genomic_DNA"/>
</dbReference>
<accession>W0AJ98</accession>
<dbReference type="PATRIC" id="fig|1123269.5.peg.5518"/>
<dbReference type="STRING" id="1123269.NX02_28120"/>
<reference evidence="2 3" key="1">
    <citation type="submission" date="2013-07" db="EMBL/GenBank/DDBJ databases">
        <title>Completed genome of Sphingomonas sanxanigenens NX02.</title>
        <authorList>
            <person name="Ma T."/>
            <person name="Huang H."/>
            <person name="Wu M."/>
            <person name="Li X."/>
            <person name="Li G."/>
        </authorList>
    </citation>
    <scope>NUCLEOTIDE SEQUENCE [LARGE SCALE GENOMIC DNA]</scope>
    <source>
        <strain evidence="2 3">NX02</strain>
    </source>
</reference>
<dbReference type="InterPro" id="IPR023214">
    <property type="entry name" value="HAD_sf"/>
</dbReference>
<dbReference type="KEGG" id="ssan:NX02_28120"/>
<dbReference type="InterPro" id="IPR010037">
    <property type="entry name" value="FkbH_domain"/>
</dbReference>
<keyword evidence="3" id="KW-1185">Reference proteome</keyword>
<dbReference type="Pfam" id="PF21211">
    <property type="entry name" value="FkbH_N"/>
    <property type="match status" value="1"/>
</dbReference>
<dbReference type="eggNOG" id="COG3882">
    <property type="taxonomic scope" value="Bacteria"/>
</dbReference>
<sequence>MTYDVARLPWLPAKAADFSASIKAARALPSISGAILRDFATQALDLDSALKLSKLIEAKRETIEPAPLSALKLAVLSSSTTSYSVPAIRASAPRHGVLADIYVGDYGQTAQEIYADGTGLHNFAPDVVLLSLDAISLGLTKSDIAAQDGIVDSAAKQIRWLAEGIVSRLGAAVIIQNFVEPADPWAGHFDARAGGSLLAMLRKLNREIETIASDLNAVVLDVDRIAGLVGKSVWSDRSQWYMAKLPFALDLTPLYADHVARLLGAIRGKTRKCLVLDLDNTCWGGIIGDDGVEGIRIGQGSTEGEAFLAIQHYALDLKRRGIVLAVCSKNEEVNALLPFESHEEMALKRDDIAVFVANWTDKATNLKTIAQTLNIGTDALLFLDDNPAERARVRQMLPEVAVPEVGEDPAHYPLAVAHSGWFETVGLTADDAQRAEQYRANAVRAQAAQKLGSLDEYLESLEMVTSMRPFDENGRARIAQLVNKSNQFNLTTRRYTEAEIGALEGDPDVFTLQIRLADKFGDNGMIAVVVMRPEGNDAWACDTWLMSCRVLGRRMEEATLQAIIEGARAAGVKRLIGRYIPTAKNGMVAEHFGKLGFTRTSIADDGASEWEMNIDEYAMKELPFTYETKSLGEEHVRIDA</sequence>
<dbReference type="Gene3D" id="3.40.50.1110">
    <property type="entry name" value="SGNH hydrolase"/>
    <property type="match status" value="1"/>
</dbReference>
<dbReference type="InterPro" id="IPR036514">
    <property type="entry name" value="SGNH_hydro_sf"/>
</dbReference>
<organism evidence="2 3">
    <name type="scientific">Sphingomonas sanxanigenens DSM 19645 = NX02</name>
    <dbReference type="NCBI Taxonomy" id="1123269"/>
    <lineage>
        <taxon>Bacteria</taxon>
        <taxon>Pseudomonadati</taxon>
        <taxon>Pseudomonadota</taxon>
        <taxon>Alphaproteobacteria</taxon>
        <taxon>Sphingomonadales</taxon>
        <taxon>Sphingomonadaceae</taxon>
        <taxon>Sphingomonas</taxon>
    </lineage>
</organism>
<gene>
    <name evidence="2" type="ORF">NX02_28120</name>
</gene>
<dbReference type="GO" id="GO:0016788">
    <property type="term" value="F:hydrolase activity, acting on ester bonds"/>
    <property type="evidence" value="ECO:0007669"/>
    <property type="project" value="UniProtKB-ARBA"/>
</dbReference>
<dbReference type="Proteomes" id="UP000018851">
    <property type="component" value="Chromosome"/>
</dbReference>
<proteinExistence type="predicted"/>
<name>W0AJ98_9SPHN</name>
<dbReference type="InterPro" id="IPR010033">
    <property type="entry name" value="HAD_SF_ppase_IIIC"/>
</dbReference>
<protein>
    <recommendedName>
        <fullName evidence="1">BF1531-like N-terminal domain-containing protein</fullName>
    </recommendedName>
</protein>
<evidence type="ECO:0000259" key="1">
    <source>
        <dbReference type="Pfam" id="PF21211"/>
    </source>
</evidence>
<dbReference type="NCBIfam" id="TIGR01686">
    <property type="entry name" value="FkbH"/>
    <property type="match status" value="1"/>
</dbReference>
<evidence type="ECO:0000313" key="2">
    <source>
        <dbReference type="EMBL" id="AHE57206.1"/>
    </source>
</evidence>
<evidence type="ECO:0000313" key="3">
    <source>
        <dbReference type="Proteomes" id="UP000018851"/>
    </source>
</evidence>
<feature type="domain" description="BF1531-like N-terminal" evidence="1">
    <location>
        <begin position="72"/>
        <end position="259"/>
    </location>
</feature>
<dbReference type="RefSeq" id="WP_025295299.1">
    <property type="nucleotide sequence ID" value="NZ_CP006644.1"/>
</dbReference>
<dbReference type="Gene3D" id="3.40.50.1000">
    <property type="entry name" value="HAD superfamily/HAD-like"/>
    <property type="match status" value="1"/>
</dbReference>
<dbReference type="OrthoDB" id="323926at2"/>
<dbReference type="AlphaFoldDB" id="W0AJ98"/>
<dbReference type="InterPro" id="IPR049369">
    <property type="entry name" value="BF1531-like_N"/>
</dbReference>